<dbReference type="PANTHER" id="PTHR42648:SF31">
    <property type="entry name" value="RNA-DIRECTED DNA POLYMERASE"/>
    <property type="match status" value="1"/>
</dbReference>
<dbReference type="GO" id="GO:0003676">
    <property type="term" value="F:nucleic acid binding"/>
    <property type="evidence" value="ECO:0007669"/>
    <property type="project" value="InterPro"/>
</dbReference>
<dbReference type="GO" id="GO:0015074">
    <property type="term" value="P:DNA integration"/>
    <property type="evidence" value="ECO:0007669"/>
    <property type="project" value="InterPro"/>
</dbReference>
<evidence type="ECO:0000256" key="1">
    <source>
        <dbReference type="SAM" id="MobiDB-lite"/>
    </source>
</evidence>
<dbReference type="PANTHER" id="PTHR42648">
    <property type="entry name" value="TRANSPOSASE, PUTATIVE-RELATED"/>
    <property type="match status" value="1"/>
</dbReference>
<sequence>MSSNDQDSPTNPRDGSPHVLIGETINPLIQNQQAIQQRNRLEDPSDPYYLHHADNLGNVLVSQLLTGQDNYMSWSRAMQLAISVKNKLGFLDGDKINPNKQDSNAQKTQSQRRNRPFCTHCNILGHTIEKCYKIHGYPPGYNKNKGKEAAVNQIQTSSEGANSSNDNSTLLPQLTSAQYQQLLNLLATQHTGVGTSEPSTSTGYHPQEDDWQRSNNAPELVFKDLFLQHGVLHDFTCVETPEQNVVTERKHQHLLNVARALYFQSKIPIQYWTECVMTAAFLINRIPTPNLKNKSPYELLFKRQPDYNSLRNFGCLVFASTLTANRTKFSPRAKTCVFIGYPQGVKGYKLYDINNKQIFLSRNVIFHENVFPFHKLNDNATGVDAFTEIVLPTTDVVNTPVCDYPISDTNPTSTTSHTEDENATTSPSNVTSSTPATASSSPSSVAVSPPATSNELPTVPRRSTRVSKKPDYLKDFECYSTIQDHSSTPHYLDKYISYTRLSNSYKAFIFAVTSLKEPRTYKQAI</sequence>
<dbReference type="EMBL" id="UZAU01000019">
    <property type="status" value="NOT_ANNOTATED_CDS"/>
    <property type="molecule type" value="Genomic_DNA"/>
</dbReference>
<accession>A0A803NFI1</accession>
<dbReference type="InterPro" id="IPR012337">
    <property type="entry name" value="RNaseH-like_sf"/>
</dbReference>
<feature type="compositionally biased region" description="Polar residues" evidence="1">
    <location>
        <begin position="407"/>
        <end position="416"/>
    </location>
</feature>
<keyword evidence="4" id="KW-1185">Reference proteome</keyword>
<reference evidence="3" key="1">
    <citation type="submission" date="2018-11" db="EMBL/GenBank/DDBJ databases">
        <authorList>
            <person name="Grassa J C."/>
        </authorList>
    </citation>
    <scope>NUCLEOTIDE SEQUENCE [LARGE SCALE GENOMIC DNA]</scope>
</reference>
<dbReference type="SUPFAM" id="SSF53098">
    <property type="entry name" value="Ribonuclease H-like"/>
    <property type="match status" value="1"/>
</dbReference>
<organism evidence="3 4">
    <name type="scientific">Cannabis sativa</name>
    <name type="common">Hemp</name>
    <name type="synonym">Marijuana</name>
    <dbReference type="NCBI Taxonomy" id="3483"/>
    <lineage>
        <taxon>Eukaryota</taxon>
        <taxon>Viridiplantae</taxon>
        <taxon>Streptophyta</taxon>
        <taxon>Embryophyta</taxon>
        <taxon>Tracheophyta</taxon>
        <taxon>Spermatophyta</taxon>
        <taxon>Magnoliopsida</taxon>
        <taxon>eudicotyledons</taxon>
        <taxon>Gunneridae</taxon>
        <taxon>Pentapetalae</taxon>
        <taxon>rosids</taxon>
        <taxon>fabids</taxon>
        <taxon>Rosales</taxon>
        <taxon>Cannabaceae</taxon>
        <taxon>Cannabis</taxon>
    </lineage>
</organism>
<dbReference type="Pfam" id="PF14244">
    <property type="entry name" value="Retrotran_gag_3"/>
    <property type="match status" value="1"/>
</dbReference>
<dbReference type="InterPro" id="IPR057670">
    <property type="entry name" value="SH3_retrovirus"/>
</dbReference>
<dbReference type="InterPro" id="IPR039537">
    <property type="entry name" value="Retrotran_Ty1/copia-like"/>
</dbReference>
<dbReference type="InterPro" id="IPR001584">
    <property type="entry name" value="Integrase_cat-core"/>
</dbReference>
<evidence type="ECO:0000313" key="4">
    <source>
        <dbReference type="Proteomes" id="UP000596661"/>
    </source>
</evidence>
<evidence type="ECO:0000313" key="3">
    <source>
        <dbReference type="EnsemblPlants" id="cds.evm.model.01.1078"/>
    </source>
</evidence>
<proteinExistence type="predicted"/>
<dbReference type="PROSITE" id="PS50994">
    <property type="entry name" value="INTEGRASE"/>
    <property type="match status" value="1"/>
</dbReference>
<feature type="compositionally biased region" description="Low complexity" evidence="1">
    <location>
        <begin position="423"/>
        <end position="454"/>
    </location>
</feature>
<feature type="region of interest" description="Disordered" evidence="1">
    <location>
        <begin position="93"/>
        <end position="113"/>
    </location>
</feature>
<protein>
    <recommendedName>
        <fullName evidence="2">Integrase catalytic domain-containing protein</fullName>
    </recommendedName>
</protein>
<name>A0A803NFI1_CANSA</name>
<feature type="compositionally biased region" description="Polar residues" evidence="1">
    <location>
        <begin position="98"/>
        <end position="109"/>
    </location>
</feature>
<dbReference type="Gene3D" id="3.30.420.10">
    <property type="entry name" value="Ribonuclease H-like superfamily/Ribonuclease H"/>
    <property type="match status" value="1"/>
</dbReference>
<dbReference type="Proteomes" id="UP000596661">
    <property type="component" value="Chromosome 1"/>
</dbReference>
<feature type="domain" description="Integrase catalytic" evidence="2">
    <location>
        <begin position="209"/>
        <end position="304"/>
    </location>
</feature>
<dbReference type="InterPro" id="IPR029472">
    <property type="entry name" value="Copia-like_N"/>
</dbReference>
<dbReference type="InterPro" id="IPR036397">
    <property type="entry name" value="RNaseH_sf"/>
</dbReference>
<dbReference type="Gramene" id="evm.model.01.1078">
    <property type="protein sequence ID" value="cds.evm.model.01.1078"/>
    <property type="gene ID" value="evm.TU.01.1078"/>
</dbReference>
<feature type="region of interest" description="Disordered" evidence="1">
    <location>
        <begin position="148"/>
        <end position="169"/>
    </location>
</feature>
<dbReference type="AlphaFoldDB" id="A0A803NFI1"/>
<dbReference type="EnsemblPlants" id="evm.model.01.1078">
    <property type="protein sequence ID" value="cds.evm.model.01.1078"/>
    <property type="gene ID" value="evm.TU.01.1078"/>
</dbReference>
<dbReference type="Pfam" id="PF25597">
    <property type="entry name" value="SH3_retrovirus"/>
    <property type="match status" value="1"/>
</dbReference>
<reference evidence="3" key="2">
    <citation type="submission" date="2021-03" db="UniProtKB">
        <authorList>
            <consortium name="EnsemblPlants"/>
        </authorList>
    </citation>
    <scope>IDENTIFICATION</scope>
</reference>
<feature type="compositionally biased region" description="Polar residues" evidence="1">
    <location>
        <begin position="152"/>
        <end position="169"/>
    </location>
</feature>
<evidence type="ECO:0000259" key="2">
    <source>
        <dbReference type="PROSITE" id="PS50994"/>
    </source>
</evidence>
<feature type="region of interest" description="Disordered" evidence="1">
    <location>
        <begin position="402"/>
        <end position="467"/>
    </location>
</feature>